<dbReference type="KEGG" id="aacx:DEACI_3433"/>
<reference evidence="7" key="2">
    <citation type="submission" date="2020-01" db="EMBL/GenBank/DDBJ databases">
        <authorList>
            <person name="Hornung B."/>
        </authorList>
    </citation>
    <scope>NUCLEOTIDE SEQUENCE</scope>
    <source>
        <strain evidence="7">PacBioINE</strain>
    </source>
</reference>
<dbReference type="PANTHER" id="PTHR30474">
    <property type="entry name" value="CELL CYCLE PROTEIN"/>
    <property type="match status" value="1"/>
</dbReference>
<dbReference type="GO" id="GO:0005886">
    <property type="term" value="C:plasma membrane"/>
    <property type="evidence" value="ECO:0007669"/>
    <property type="project" value="TreeGrafter"/>
</dbReference>
<dbReference type="Proteomes" id="UP000836597">
    <property type="component" value="Chromosome"/>
</dbReference>
<proteinExistence type="predicted"/>
<dbReference type="EMBL" id="LR746496">
    <property type="protein sequence ID" value="CAA7602754.1"/>
    <property type="molecule type" value="Genomic_DNA"/>
</dbReference>
<feature type="transmembrane region" description="Helical" evidence="6">
    <location>
        <begin position="29"/>
        <end position="48"/>
    </location>
</feature>
<dbReference type="GO" id="GO:0008360">
    <property type="term" value="P:regulation of cell shape"/>
    <property type="evidence" value="ECO:0007669"/>
    <property type="project" value="UniProtKB-KW"/>
</dbReference>
<protein>
    <submittedName>
        <fullName evidence="8">Bacterial cell division membrane protein</fullName>
    </submittedName>
    <submittedName>
        <fullName evidence="7">Cell cycle protein FtsW/RodA</fullName>
    </submittedName>
</protein>
<dbReference type="AlphaFoldDB" id="A0A8S0WQN8"/>
<evidence type="ECO:0000256" key="3">
    <source>
        <dbReference type="ARBA" id="ARBA00022960"/>
    </source>
</evidence>
<feature type="transmembrane region" description="Helical" evidence="6">
    <location>
        <begin position="259"/>
        <end position="282"/>
    </location>
</feature>
<keyword evidence="9" id="KW-1185">Reference proteome</keyword>
<dbReference type="Pfam" id="PF01098">
    <property type="entry name" value="FTSW_RODA_SPOVE"/>
    <property type="match status" value="1"/>
</dbReference>
<evidence type="ECO:0000256" key="6">
    <source>
        <dbReference type="SAM" id="Phobius"/>
    </source>
</evidence>
<reference evidence="8" key="1">
    <citation type="submission" date="2014-11" db="EMBL/GenBank/DDBJ databases">
        <authorList>
            <person name="Hornung B.V."/>
        </authorList>
    </citation>
    <scope>NUCLEOTIDE SEQUENCE</scope>
    <source>
        <strain evidence="8">INE</strain>
    </source>
</reference>
<comment type="subcellular location">
    <subcellularLocation>
        <location evidence="1">Membrane</location>
        <topology evidence="1">Multi-pass membrane protein</topology>
    </subcellularLocation>
</comment>
<evidence type="ECO:0000313" key="9">
    <source>
        <dbReference type="Proteomes" id="UP001071230"/>
    </source>
</evidence>
<organism evidence="7">
    <name type="scientific">Acididesulfobacillus acetoxydans</name>
    <dbReference type="NCBI Taxonomy" id="1561005"/>
    <lineage>
        <taxon>Bacteria</taxon>
        <taxon>Bacillati</taxon>
        <taxon>Bacillota</taxon>
        <taxon>Clostridia</taxon>
        <taxon>Eubacteriales</taxon>
        <taxon>Peptococcaceae</taxon>
        <taxon>Acididesulfobacillus</taxon>
    </lineage>
</organism>
<gene>
    <name evidence="8" type="ORF">DEACI_0837</name>
    <name evidence="7" type="ORF">DEACI_3433</name>
</gene>
<keyword evidence="4 6" id="KW-1133">Transmembrane helix</keyword>
<feature type="transmembrane region" description="Helical" evidence="6">
    <location>
        <begin position="378"/>
        <end position="399"/>
    </location>
</feature>
<keyword evidence="5 6" id="KW-0472">Membrane</keyword>
<dbReference type="Proteomes" id="UP001071230">
    <property type="component" value="Unassembled WGS sequence"/>
</dbReference>
<sequence>MCRGFHGCARNKSPFPRWDEKVRVMKTKFSLRLIIFAILWLGLGVLHLEGKLDPRLLGPAGAFTLLMAAGAVLERVTRYRGDPFILPTVEAIVSVGVVFLARIRPDLALHQLWWAMAGLVLYYLLLWGLRDYRRLGNLQYFWGLAAVGLLVVTLLFGVTSGGATSWLRLGPFTVEPEELVKVALLLFLASYLGEHETLLRVGTVQIGRMSVPDVRTLGPFLLMAAFSLGLLAAQKSLGTALVFYALFVLLLYAVTDRALYLGVSIPVFLLTGWLGYTLFGHVRVRVEAWLNPWRDIAGGGYQIAQSLFAIAGGGVLGTGLGNGIAAFQVPAVSTDFIFAAIAEELGFVGAMAVICLFLIVVLRAFSISMKTSDHFGQILAAGIGILIGTESLVILTGVTKLLPLTGIPLPWISYGGSSMLVHFLLLGLLSRISQAESKNSLAEAKGREYAT</sequence>
<evidence type="ECO:0000256" key="1">
    <source>
        <dbReference type="ARBA" id="ARBA00004141"/>
    </source>
</evidence>
<evidence type="ECO:0000313" key="7">
    <source>
        <dbReference type="EMBL" id="CAA7602754.1"/>
    </source>
</evidence>
<accession>A0A8S0WQN8</accession>
<keyword evidence="3" id="KW-0133">Cell shape</keyword>
<name>A0A8S0WQN8_9FIRM</name>
<keyword evidence="2 6" id="KW-0812">Transmembrane</keyword>
<keyword evidence="8" id="KW-0132">Cell division</keyword>
<feature type="transmembrane region" description="Helical" evidence="6">
    <location>
        <begin position="220"/>
        <end position="253"/>
    </location>
</feature>
<feature type="transmembrane region" description="Helical" evidence="6">
    <location>
        <begin position="141"/>
        <end position="159"/>
    </location>
</feature>
<feature type="transmembrane region" description="Helical" evidence="6">
    <location>
        <begin position="54"/>
        <end position="73"/>
    </location>
</feature>
<dbReference type="PANTHER" id="PTHR30474:SF3">
    <property type="entry name" value="PEPTIDOGLYCAN GLYCOSYLTRANSFERASE RODA"/>
    <property type="match status" value="1"/>
</dbReference>
<evidence type="ECO:0000256" key="2">
    <source>
        <dbReference type="ARBA" id="ARBA00022692"/>
    </source>
</evidence>
<dbReference type="GO" id="GO:0051301">
    <property type="term" value="P:cell division"/>
    <property type="evidence" value="ECO:0007669"/>
    <property type="project" value="UniProtKB-KW"/>
</dbReference>
<feature type="transmembrane region" description="Helical" evidence="6">
    <location>
        <begin position="111"/>
        <end position="129"/>
    </location>
</feature>
<dbReference type="InterPro" id="IPR001182">
    <property type="entry name" value="FtsW/RodA"/>
</dbReference>
<evidence type="ECO:0000256" key="5">
    <source>
        <dbReference type="ARBA" id="ARBA00023136"/>
    </source>
</evidence>
<dbReference type="EMBL" id="CDGJ01000027">
    <property type="protein sequence ID" value="CEJ06389.1"/>
    <property type="molecule type" value="Genomic_DNA"/>
</dbReference>
<evidence type="ECO:0000313" key="8">
    <source>
        <dbReference type="EMBL" id="CEJ06389.1"/>
    </source>
</evidence>
<dbReference type="GO" id="GO:0032153">
    <property type="term" value="C:cell division site"/>
    <property type="evidence" value="ECO:0007669"/>
    <property type="project" value="TreeGrafter"/>
</dbReference>
<feature type="transmembrane region" description="Helical" evidence="6">
    <location>
        <begin position="85"/>
        <end position="105"/>
    </location>
</feature>
<dbReference type="GO" id="GO:0015648">
    <property type="term" value="F:lipid-linked peptidoglycan transporter activity"/>
    <property type="evidence" value="ECO:0007669"/>
    <property type="project" value="TreeGrafter"/>
</dbReference>
<evidence type="ECO:0000256" key="4">
    <source>
        <dbReference type="ARBA" id="ARBA00022989"/>
    </source>
</evidence>
<feature type="transmembrane region" description="Helical" evidence="6">
    <location>
        <begin position="303"/>
        <end position="325"/>
    </location>
</feature>
<feature type="transmembrane region" description="Helical" evidence="6">
    <location>
        <begin position="345"/>
        <end position="366"/>
    </location>
</feature>
<keyword evidence="8" id="KW-0131">Cell cycle</keyword>
<feature type="transmembrane region" description="Helical" evidence="6">
    <location>
        <begin position="411"/>
        <end position="429"/>
    </location>
</feature>